<dbReference type="PANTHER" id="PTHR42085">
    <property type="entry name" value="F-BOX DOMAIN-CONTAINING PROTEIN"/>
    <property type="match status" value="1"/>
</dbReference>
<name>A0ABR3S1M7_9PLEO</name>
<proteinExistence type="predicted"/>
<organism evidence="2 3">
    <name type="scientific">Paraconiothyrium brasiliense</name>
    <dbReference type="NCBI Taxonomy" id="300254"/>
    <lineage>
        <taxon>Eukaryota</taxon>
        <taxon>Fungi</taxon>
        <taxon>Dikarya</taxon>
        <taxon>Ascomycota</taxon>
        <taxon>Pezizomycotina</taxon>
        <taxon>Dothideomycetes</taxon>
        <taxon>Pleosporomycetidae</taxon>
        <taxon>Pleosporales</taxon>
        <taxon>Massarineae</taxon>
        <taxon>Didymosphaeriaceae</taxon>
        <taxon>Paraconiothyrium</taxon>
    </lineage>
</organism>
<sequence length="340" mass="38274">MAPHASSKCENASDSNVTSNSPDMLIAAEGSPVQRQRDFFPFLDLPGELRNRVYDILAADAKEHPVTVRYRPWEVYEDRVSGDYHIAENTEQLGYSFSHSSFGLTQVCRKLRDEYLPVLRLMRHVRIRVLDLDTYMGDFVPCLDDNVPLLRAPGIIELTPDPNRSTKLMLDQFVEWTKASKKLQFRFGSGIGIAGTIVDAFPAWDRIGSALGFRKMGLTAWRPSSNPVMFDVRIVVCIAPIPHHAPSSSASSIDEERLVHITHFVSAAGFFKSTHENMTVMSVAFCAPAPKDTLVRCSQGHHGMGYSLSLWLEDRDSARRYRIPAQGFRNTDELENCRII</sequence>
<gene>
    <name evidence="2" type="ORF">SLS60_002269</name>
</gene>
<evidence type="ECO:0000313" key="2">
    <source>
        <dbReference type="EMBL" id="KAL1610599.1"/>
    </source>
</evidence>
<feature type="region of interest" description="Disordered" evidence="1">
    <location>
        <begin position="1"/>
        <end position="23"/>
    </location>
</feature>
<comment type="caution">
    <text evidence="2">The sequence shown here is derived from an EMBL/GenBank/DDBJ whole genome shotgun (WGS) entry which is preliminary data.</text>
</comment>
<dbReference type="InterPro" id="IPR038883">
    <property type="entry name" value="AN11006-like"/>
</dbReference>
<reference evidence="2 3" key="1">
    <citation type="submission" date="2024-02" db="EMBL/GenBank/DDBJ databases">
        <title>De novo assembly and annotation of 12 fungi associated with fruit tree decline syndrome in Ontario, Canada.</title>
        <authorList>
            <person name="Sulman M."/>
            <person name="Ellouze W."/>
            <person name="Ilyukhin E."/>
        </authorList>
    </citation>
    <scope>NUCLEOTIDE SEQUENCE [LARGE SCALE GENOMIC DNA]</scope>
    <source>
        <strain evidence="2 3">M42-189</strain>
    </source>
</reference>
<dbReference type="PANTHER" id="PTHR42085:SF1">
    <property type="entry name" value="F-BOX DOMAIN-CONTAINING PROTEIN"/>
    <property type="match status" value="1"/>
</dbReference>
<dbReference type="EMBL" id="JAKJXO020000002">
    <property type="protein sequence ID" value="KAL1610599.1"/>
    <property type="molecule type" value="Genomic_DNA"/>
</dbReference>
<evidence type="ECO:0000313" key="3">
    <source>
        <dbReference type="Proteomes" id="UP001521785"/>
    </source>
</evidence>
<evidence type="ECO:0000256" key="1">
    <source>
        <dbReference type="SAM" id="MobiDB-lite"/>
    </source>
</evidence>
<accession>A0ABR3S1M7</accession>
<dbReference type="Proteomes" id="UP001521785">
    <property type="component" value="Unassembled WGS sequence"/>
</dbReference>
<feature type="compositionally biased region" description="Polar residues" evidence="1">
    <location>
        <begin position="8"/>
        <end position="22"/>
    </location>
</feature>
<keyword evidence="3" id="KW-1185">Reference proteome</keyword>
<protein>
    <submittedName>
        <fullName evidence="2">Uncharacterized protein</fullName>
    </submittedName>
</protein>